<dbReference type="Gene3D" id="2.40.420.20">
    <property type="match status" value="1"/>
</dbReference>
<dbReference type="EMBL" id="JAVRIE010000001">
    <property type="protein sequence ID" value="MDT0581554.1"/>
    <property type="molecule type" value="Genomic_DNA"/>
</dbReference>
<dbReference type="Gene3D" id="6.10.140.730">
    <property type="match status" value="1"/>
</dbReference>
<keyword evidence="9" id="KW-1185">Reference proteome</keyword>
<dbReference type="SUPFAM" id="SSF111369">
    <property type="entry name" value="HlyD-like secretion proteins"/>
    <property type="match status" value="1"/>
</dbReference>
<protein>
    <submittedName>
        <fullName evidence="8">Efflux RND transporter periplasmic adaptor subunit</fullName>
    </submittedName>
</protein>
<evidence type="ECO:0000259" key="5">
    <source>
        <dbReference type="Pfam" id="PF25869"/>
    </source>
</evidence>
<reference evidence="8 9" key="1">
    <citation type="submission" date="2023-09" db="EMBL/GenBank/DDBJ databases">
        <authorList>
            <person name="Rey-Velasco X."/>
        </authorList>
    </citation>
    <scope>NUCLEOTIDE SEQUENCE [LARGE SCALE GENOMIC DNA]</scope>
    <source>
        <strain evidence="8 9">W409</strain>
    </source>
</reference>
<feature type="domain" description="CusB-like barrel-sandwich hybrid" evidence="6">
    <location>
        <begin position="125"/>
        <end position="241"/>
    </location>
</feature>
<dbReference type="NCBIfam" id="TIGR01730">
    <property type="entry name" value="RND_mfp"/>
    <property type="match status" value="1"/>
</dbReference>
<evidence type="ECO:0000256" key="1">
    <source>
        <dbReference type="ARBA" id="ARBA00009477"/>
    </source>
</evidence>
<dbReference type="GO" id="GO:0030288">
    <property type="term" value="C:outer membrane-bounded periplasmic space"/>
    <property type="evidence" value="ECO:0007669"/>
    <property type="project" value="TreeGrafter"/>
</dbReference>
<dbReference type="AlphaFoldDB" id="A0AAW8QYH8"/>
<gene>
    <name evidence="8" type="ORF">RM544_03315</name>
</gene>
<dbReference type="InterPro" id="IPR058792">
    <property type="entry name" value="Beta-barrel_RND_2"/>
</dbReference>
<dbReference type="Pfam" id="PF11604">
    <property type="entry name" value="CusF_Ec"/>
    <property type="match status" value="1"/>
</dbReference>
<evidence type="ECO:0000259" key="7">
    <source>
        <dbReference type="Pfam" id="PF25954"/>
    </source>
</evidence>
<feature type="domain" description="Heavy metal binding" evidence="4">
    <location>
        <begin position="48"/>
        <end position="74"/>
    </location>
</feature>
<dbReference type="GO" id="GO:0022857">
    <property type="term" value="F:transmembrane transporter activity"/>
    <property type="evidence" value="ECO:0007669"/>
    <property type="project" value="InterPro"/>
</dbReference>
<dbReference type="InterPro" id="IPR058791">
    <property type="entry name" value="3HB_CusB"/>
</dbReference>
<dbReference type="PANTHER" id="PTHR30097:SF15">
    <property type="entry name" value="CATION EFFLUX SYSTEM PROTEIN CUSB"/>
    <property type="match status" value="1"/>
</dbReference>
<evidence type="ECO:0000256" key="2">
    <source>
        <dbReference type="ARBA" id="ARBA00022448"/>
    </source>
</evidence>
<dbReference type="InterPro" id="IPR058790">
    <property type="entry name" value="BSH_CusB"/>
</dbReference>
<dbReference type="PANTHER" id="PTHR30097">
    <property type="entry name" value="CATION EFFLUX SYSTEM PROTEIN CUSB"/>
    <property type="match status" value="1"/>
</dbReference>
<keyword evidence="3" id="KW-0812">Transmembrane</keyword>
<evidence type="ECO:0000259" key="6">
    <source>
        <dbReference type="Pfam" id="PF25919"/>
    </source>
</evidence>
<feature type="domain" description="CusB-like beta-barrel" evidence="7">
    <location>
        <begin position="245"/>
        <end position="321"/>
    </location>
</feature>
<dbReference type="Pfam" id="PF25869">
    <property type="entry name" value="3HB_CusB"/>
    <property type="match status" value="1"/>
</dbReference>
<dbReference type="GO" id="GO:0016020">
    <property type="term" value="C:membrane"/>
    <property type="evidence" value="ECO:0007669"/>
    <property type="project" value="InterPro"/>
</dbReference>
<dbReference type="GO" id="GO:0015679">
    <property type="term" value="P:plasma membrane copper ion transport"/>
    <property type="evidence" value="ECO:0007669"/>
    <property type="project" value="TreeGrafter"/>
</dbReference>
<keyword evidence="3" id="KW-0472">Membrane</keyword>
<dbReference type="Pfam" id="PF25954">
    <property type="entry name" value="Beta-barrel_RND_2"/>
    <property type="match status" value="1"/>
</dbReference>
<dbReference type="Gene3D" id="2.40.50.320">
    <property type="entry name" value="Copper binding periplasmic protein CusF"/>
    <property type="match status" value="1"/>
</dbReference>
<evidence type="ECO:0000256" key="3">
    <source>
        <dbReference type="SAM" id="Phobius"/>
    </source>
</evidence>
<dbReference type="InterPro" id="IPR051909">
    <property type="entry name" value="MFP_Cation_Efflux"/>
</dbReference>
<dbReference type="GO" id="GO:0046914">
    <property type="term" value="F:transition metal ion binding"/>
    <property type="evidence" value="ECO:0007669"/>
    <property type="project" value="TreeGrafter"/>
</dbReference>
<dbReference type="InterPro" id="IPR006143">
    <property type="entry name" value="RND_pump_MFP"/>
</dbReference>
<sequence length="512" mass="56903">MNKNNLNILMIGILLGGLLGATIIYFLLTSMASHEVDTAGSQTNEILYWVAPMDPNFQRDEPGKSPMGMDLVPVYANEQTSPGLIKVSPVTVQNLGVKTATVVKKVPSDTLRLFGEVDYANDNIVHIHPRVAGWVEKLTVRSKGDYIEKGEALYSLYSPSLVNAQEEYLLGLKQGNKALTQAARSRLISLNAPESLIEKINKDRKIKRAITYFAPQSGYLSELNIQEGFYVTPSTTMLAIANMDSIWVLVDIFANDINKVTLGSEVRIESPFANGLHFTSNIEYIYPSISTDTRTQKARIKLDNPEHILKPGMYLDVVVNTNHTNENILTIPKPAVIRTGLNDRVVLSLGEGRFKSVEIKLGRVYDNDYEVLAGLDEGDLIVTSAQFLLDSESSISSDLKRMEKTSSEAQVSSPDDMNVSSWTQATVNEILVSERIVNLSHGPLLEFEMMGMTMNFTVADDIDISQFQVDQEVHVEIVKSSTGMYQVKTVHFMDEQHNMPAMDETNDEGKIQ</sequence>
<dbReference type="InterPro" id="IPR042230">
    <property type="entry name" value="CusF_sf"/>
</dbReference>
<dbReference type="FunFam" id="2.40.30.170:FF:000010">
    <property type="entry name" value="Efflux RND transporter periplasmic adaptor subunit"/>
    <property type="match status" value="1"/>
</dbReference>
<keyword evidence="3" id="KW-1133">Transmembrane helix</keyword>
<evidence type="ECO:0000313" key="9">
    <source>
        <dbReference type="Proteomes" id="UP001249020"/>
    </source>
</evidence>
<organism evidence="8 9">
    <name type="scientific">Brumicola blandensis</name>
    <dbReference type="NCBI Taxonomy" id="3075611"/>
    <lineage>
        <taxon>Bacteria</taxon>
        <taxon>Pseudomonadati</taxon>
        <taxon>Pseudomonadota</taxon>
        <taxon>Gammaproteobacteria</taxon>
        <taxon>Alteromonadales</taxon>
        <taxon>Alteromonadaceae</taxon>
        <taxon>Brumicola</taxon>
    </lineage>
</organism>
<dbReference type="Gene3D" id="2.40.30.170">
    <property type="match status" value="1"/>
</dbReference>
<feature type="transmembrane region" description="Helical" evidence="3">
    <location>
        <begin position="7"/>
        <end position="28"/>
    </location>
</feature>
<dbReference type="RefSeq" id="WP_311360336.1">
    <property type="nucleotide sequence ID" value="NZ_JAVRIE010000001.1"/>
</dbReference>
<dbReference type="Proteomes" id="UP001249020">
    <property type="component" value="Unassembled WGS sequence"/>
</dbReference>
<evidence type="ECO:0000259" key="4">
    <source>
        <dbReference type="Pfam" id="PF19335"/>
    </source>
</evidence>
<comment type="similarity">
    <text evidence="1">Belongs to the membrane fusion protein (MFP) (TC 8.A.1) family.</text>
</comment>
<feature type="domain" description="CusB-like three alpha-helical bundle" evidence="5">
    <location>
        <begin position="161"/>
        <end position="207"/>
    </location>
</feature>
<name>A0AAW8QYH8_9ALTE</name>
<proteinExistence type="inferred from homology"/>
<dbReference type="InterPro" id="IPR045800">
    <property type="entry name" value="HMBD"/>
</dbReference>
<keyword evidence="2" id="KW-0813">Transport</keyword>
<dbReference type="Pfam" id="PF19335">
    <property type="entry name" value="HMBD"/>
    <property type="match status" value="1"/>
</dbReference>
<accession>A0AAW8QYH8</accession>
<comment type="caution">
    <text evidence="8">The sequence shown here is derived from an EMBL/GenBank/DDBJ whole genome shotgun (WGS) entry which is preliminary data.</text>
</comment>
<evidence type="ECO:0000313" key="8">
    <source>
        <dbReference type="EMBL" id="MDT0581554.1"/>
    </source>
</evidence>
<dbReference type="Pfam" id="PF25919">
    <property type="entry name" value="BSH_CusB"/>
    <property type="match status" value="1"/>
</dbReference>
<dbReference type="GO" id="GO:0060003">
    <property type="term" value="P:copper ion export"/>
    <property type="evidence" value="ECO:0007669"/>
    <property type="project" value="TreeGrafter"/>
</dbReference>
<dbReference type="InterPro" id="IPR021647">
    <property type="entry name" value="CusF_Ec"/>
</dbReference>